<evidence type="ECO:0000313" key="2">
    <source>
        <dbReference type="EMBL" id="KAF2792163.1"/>
    </source>
</evidence>
<reference evidence="2" key="1">
    <citation type="journal article" date="2020" name="Stud. Mycol.">
        <title>101 Dothideomycetes genomes: a test case for predicting lifestyles and emergence of pathogens.</title>
        <authorList>
            <person name="Haridas S."/>
            <person name="Albert R."/>
            <person name="Binder M."/>
            <person name="Bloem J."/>
            <person name="Labutti K."/>
            <person name="Salamov A."/>
            <person name="Andreopoulos B."/>
            <person name="Baker S."/>
            <person name="Barry K."/>
            <person name="Bills G."/>
            <person name="Bluhm B."/>
            <person name="Cannon C."/>
            <person name="Castanera R."/>
            <person name="Culley D."/>
            <person name="Daum C."/>
            <person name="Ezra D."/>
            <person name="Gonzalez J."/>
            <person name="Henrissat B."/>
            <person name="Kuo A."/>
            <person name="Liang C."/>
            <person name="Lipzen A."/>
            <person name="Lutzoni F."/>
            <person name="Magnuson J."/>
            <person name="Mondo S."/>
            <person name="Nolan M."/>
            <person name="Ohm R."/>
            <person name="Pangilinan J."/>
            <person name="Park H.-J."/>
            <person name="Ramirez L."/>
            <person name="Alfaro M."/>
            <person name="Sun H."/>
            <person name="Tritt A."/>
            <person name="Yoshinaga Y."/>
            <person name="Zwiers L.-H."/>
            <person name="Turgeon B."/>
            <person name="Goodwin S."/>
            <person name="Spatafora J."/>
            <person name="Crous P."/>
            <person name="Grigoriev I."/>
        </authorList>
    </citation>
    <scope>NUCLEOTIDE SEQUENCE</scope>
    <source>
        <strain evidence="2">CBS 109.77</strain>
    </source>
</reference>
<evidence type="ECO:0000256" key="1">
    <source>
        <dbReference type="SAM" id="SignalP"/>
    </source>
</evidence>
<feature type="chain" id="PRO_5025365428" evidence="1">
    <location>
        <begin position="22"/>
        <end position="154"/>
    </location>
</feature>
<name>A0A6A6X7U0_9PLEO</name>
<sequence>MEIPRGCRLCAPRFIFAGARALLVLPHTSISPHLASPSSFSLDYATRDPANGSVFVFSPRNLRVTGTLCGTRLGARNRWSTYCRVPAPVDRQSRTAGANLLPVACLWFSGSVWMVERGEGSVVGRARRRAVPTSDVPRFSGYWPNFFFKEKFLS</sequence>
<keyword evidence="3" id="KW-1185">Reference proteome</keyword>
<dbReference type="AlphaFoldDB" id="A0A6A6X7U0"/>
<keyword evidence="1" id="KW-0732">Signal</keyword>
<feature type="signal peptide" evidence="1">
    <location>
        <begin position="1"/>
        <end position="21"/>
    </location>
</feature>
<gene>
    <name evidence="2" type="ORF">K505DRAFT_56904</name>
</gene>
<dbReference type="EMBL" id="MU001982">
    <property type="protein sequence ID" value="KAF2792163.1"/>
    <property type="molecule type" value="Genomic_DNA"/>
</dbReference>
<accession>A0A6A6X7U0</accession>
<proteinExistence type="predicted"/>
<organism evidence="2 3">
    <name type="scientific">Melanomma pulvis-pyrius CBS 109.77</name>
    <dbReference type="NCBI Taxonomy" id="1314802"/>
    <lineage>
        <taxon>Eukaryota</taxon>
        <taxon>Fungi</taxon>
        <taxon>Dikarya</taxon>
        <taxon>Ascomycota</taxon>
        <taxon>Pezizomycotina</taxon>
        <taxon>Dothideomycetes</taxon>
        <taxon>Pleosporomycetidae</taxon>
        <taxon>Pleosporales</taxon>
        <taxon>Melanommataceae</taxon>
        <taxon>Melanomma</taxon>
    </lineage>
</organism>
<protein>
    <submittedName>
        <fullName evidence="2">Uncharacterized protein</fullName>
    </submittedName>
</protein>
<evidence type="ECO:0000313" key="3">
    <source>
        <dbReference type="Proteomes" id="UP000799757"/>
    </source>
</evidence>
<dbReference type="Proteomes" id="UP000799757">
    <property type="component" value="Unassembled WGS sequence"/>
</dbReference>